<dbReference type="InterPro" id="IPR003836">
    <property type="entry name" value="Glucokinase"/>
</dbReference>
<dbReference type="SUPFAM" id="SSF53067">
    <property type="entry name" value="Actin-like ATPase domain"/>
    <property type="match status" value="1"/>
</dbReference>
<dbReference type="Gene3D" id="3.40.367.20">
    <property type="match status" value="1"/>
</dbReference>
<comment type="similarity">
    <text evidence="3">Belongs to the bacterial glucokinase family.</text>
</comment>
<reference evidence="4 5" key="1">
    <citation type="submission" date="2017-08" db="EMBL/GenBank/DDBJ databases">
        <title>Infants hospitalized years apart are colonized by the same room-sourced microbial strains.</title>
        <authorList>
            <person name="Brooks B."/>
            <person name="Olm M.R."/>
            <person name="Firek B.A."/>
            <person name="Baker R."/>
            <person name="Thomas B.C."/>
            <person name="Morowitz M.J."/>
            <person name="Banfield J.F."/>
        </authorList>
    </citation>
    <scope>NUCLEOTIDE SEQUENCE [LARGE SCALE GENOMIC DNA]</scope>
    <source>
        <strain evidence="4">S2_018_000_R2_101</strain>
    </source>
</reference>
<dbReference type="AlphaFoldDB" id="A0A2W5C1S0"/>
<dbReference type="EMBL" id="QFNN01000108">
    <property type="protein sequence ID" value="PZO87948.1"/>
    <property type="molecule type" value="Genomic_DNA"/>
</dbReference>
<dbReference type="GO" id="GO:0005536">
    <property type="term" value="F:D-glucose binding"/>
    <property type="evidence" value="ECO:0007669"/>
    <property type="project" value="InterPro"/>
</dbReference>
<keyword evidence="2 4" id="KW-0418">Kinase</keyword>
<name>A0A2W5C1S0_9SPHN</name>
<keyword evidence="1" id="KW-0808">Transferase</keyword>
<dbReference type="GO" id="GO:0006096">
    <property type="term" value="P:glycolytic process"/>
    <property type="evidence" value="ECO:0007669"/>
    <property type="project" value="InterPro"/>
</dbReference>
<dbReference type="CDD" id="cd24008">
    <property type="entry name" value="ASKHA_NBD_GLK"/>
    <property type="match status" value="1"/>
</dbReference>
<dbReference type="PANTHER" id="PTHR47690:SF1">
    <property type="entry name" value="GLUCOKINASE"/>
    <property type="match status" value="1"/>
</dbReference>
<evidence type="ECO:0000256" key="3">
    <source>
        <dbReference type="RuleBase" id="RU004046"/>
    </source>
</evidence>
<protein>
    <submittedName>
        <fullName evidence="4">Glucokinase</fullName>
    </submittedName>
</protein>
<sequence>MVAVDVGGTNARFALATLSPGQPPKLGPLYRYDTAAWPDLAGAWAQFLKDSGAEGVKAASIAVAGPVGGDTIKFTNNPWVFRPATLAQELGLDGLLILNDFGAMAHAVHWLRADESRRIAGPAAWPESGVTTIIGPGTGLGVAMTLRRDGHIHAIETEGSHIDFAPLDSFETRIADRLRERFRRCSVERLVSGPGLASIREAIAAFEGLAIVPGDDKTLWANALDGGDPVAARALERLVLIFGAVTGDLALAQGANAVMIVGGLSNRMADLLAAPAFADRFAAKGRHETRMRNIAIRLCTHEQPGLLGAAAAFQAEYLQA</sequence>
<proteinExistence type="inferred from homology"/>
<dbReference type="PANTHER" id="PTHR47690">
    <property type="entry name" value="GLUCOKINASE"/>
    <property type="match status" value="1"/>
</dbReference>
<evidence type="ECO:0000313" key="5">
    <source>
        <dbReference type="Proteomes" id="UP000249066"/>
    </source>
</evidence>
<dbReference type="InterPro" id="IPR050201">
    <property type="entry name" value="Bacterial_glucokinase"/>
</dbReference>
<dbReference type="InterPro" id="IPR043129">
    <property type="entry name" value="ATPase_NBD"/>
</dbReference>
<dbReference type="Proteomes" id="UP000249066">
    <property type="component" value="Unassembled WGS sequence"/>
</dbReference>
<dbReference type="GO" id="GO:0005524">
    <property type="term" value="F:ATP binding"/>
    <property type="evidence" value="ECO:0007669"/>
    <property type="project" value="InterPro"/>
</dbReference>
<dbReference type="Gene3D" id="3.30.420.40">
    <property type="match status" value="1"/>
</dbReference>
<dbReference type="GO" id="GO:0005829">
    <property type="term" value="C:cytosol"/>
    <property type="evidence" value="ECO:0007669"/>
    <property type="project" value="TreeGrafter"/>
</dbReference>
<comment type="caution">
    <text evidence="4">The sequence shown here is derived from an EMBL/GenBank/DDBJ whole genome shotgun (WGS) entry which is preliminary data.</text>
</comment>
<organism evidence="4 5">
    <name type="scientific">Sphingomonas sanxanigenens</name>
    <dbReference type="NCBI Taxonomy" id="397260"/>
    <lineage>
        <taxon>Bacteria</taxon>
        <taxon>Pseudomonadati</taxon>
        <taxon>Pseudomonadota</taxon>
        <taxon>Alphaproteobacteria</taxon>
        <taxon>Sphingomonadales</taxon>
        <taxon>Sphingomonadaceae</taxon>
        <taxon>Sphingomonas</taxon>
    </lineage>
</organism>
<gene>
    <name evidence="4" type="ORF">DI623_13695</name>
</gene>
<dbReference type="Pfam" id="PF02685">
    <property type="entry name" value="Glucokinase"/>
    <property type="match status" value="1"/>
</dbReference>
<dbReference type="GO" id="GO:0004340">
    <property type="term" value="F:glucokinase activity"/>
    <property type="evidence" value="ECO:0007669"/>
    <property type="project" value="InterPro"/>
</dbReference>
<evidence type="ECO:0000256" key="1">
    <source>
        <dbReference type="ARBA" id="ARBA00022679"/>
    </source>
</evidence>
<evidence type="ECO:0000256" key="2">
    <source>
        <dbReference type="ARBA" id="ARBA00022777"/>
    </source>
</evidence>
<evidence type="ECO:0000313" key="4">
    <source>
        <dbReference type="EMBL" id="PZO87948.1"/>
    </source>
</evidence>
<accession>A0A2W5C1S0</accession>